<comment type="caution">
    <text evidence="1">The sequence shown here is derived from an EMBL/GenBank/DDBJ whole genome shotgun (WGS) entry which is preliminary data.</text>
</comment>
<gene>
    <name evidence="1" type="ORF">So717_38560</name>
</gene>
<dbReference type="AlphaFoldDB" id="A0A640VVB6"/>
<organism evidence="1 2">
    <name type="scientific">Roseobacter cerasinus</name>
    <dbReference type="NCBI Taxonomy" id="2602289"/>
    <lineage>
        <taxon>Bacteria</taxon>
        <taxon>Pseudomonadati</taxon>
        <taxon>Pseudomonadota</taxon>
        <taxon>Alphaproteobacteria</taxon>
        <taxon>Rhodobacterales</taxon>
        <taxon>Roseobacteraceae</taxon>
        <taxon>Roseobacter</taxon>
    </lineage>
</organism>
<dbReference type="OrthoDB" id="9840785at2"/>
<keyword evidence="2" id="KW-1185">Reference proteome</keyword>
<evidence type="ECO:0000313" key="2">
    <source>
        <dbReference type="Proteomes" id="UP000436522"/>
    </source>
</evidence>
<name>A0A640VVB6_9RHOB</name>
<dbReference type="Proteomes" id="UP000436522">
    <property type="component" value="Unassembled WGS sequence"/>
</dbReference>
<protein>
    <submittedName>
        <fullName evidence="1">Uncharacterized protein</fullName>
    </submittedName>
</protein>
<proteinExistence type="predicted"/>
<accession>A0A640VVB6</accession>
<evidence type="ECO:0000313" key="1">
    <source>
        <dbReference type="EMBL" id="GFE52103.1"/>
    </source>
</evidence>
<dbReference type="EMBL" id="BLIV01000009">
    <property type="protein sequence ID" value="GFE52103.1"/>
    <property type="molecule type" value="Genomic_DNA"/>
</dbReference>
<reference evidence="1 2" key="1">
    <citation type="submission" date="2019-12" db="EMBL/GenBank/DDBJ databases">
        <title>Roseobacter cerasinus sp. nov., isolated from seawater around aquaculture.</title>
        <authorList>
            <person name="Muramatsu S."/>
            <person name="Takabe Y."/>
            <person name="Mori K."/>
            <person name="Takaichi S."/>
            <person name="Hanada S."/>
        </authorList>
    </citation>
    <scope>NUCLEOTIDE SEQUENCE [LARGE SCALE GENOMIC DNA]</scope>
    <source>
        <strain evidence="1 2">AI77</strain>
    </source>
</reference>
<dbReference type="RefSeq" id="WP_159980404.1">
    <property type="nucleotide sequence ID" value="NZ_BLIV01000009.1"/>
</dbReference>
<sequence length="103" mass="11255">MGDKICKTKGKTEGVKLTDRWPDRPGWEVLANTIETLAKACGGSAQCHKKYEYLSVSLETNGVSEAQVGALRTLAELVEQVSDAEDHGAQSTVHWVRRVLATQ</sequence>